<gene>
    <name evidence="3" type="ORF">D9619_000241</name>
</gene>
<keyword evidence="4" id="KW-1185">Reference proteome</keyword>
<organism evidence="3 4">
    <name type="scientific">Psilocybe cf. subviscida</name>
    <dbReference type="NCBI Taxonomy" id="2480587"/>
    <lineage>
        <taxon>Eukaryota</taxon>
        <taxon>Fungi</taxon>
        <taxon>Dikarya</taxon>
        <taxon>Basidiomycota</taxon>
        <taxon>Agaricomycotina</taxon>
        <taxon>Agaricomycetes</taxon>
        <taxon>Agaricomycetidae</taxon>
        <taxon>Agaricales</taxon>
        <taxon>Agaricineae</taxon>
        <taxon>Strophariaceae</taxon>
        <taxon>Psilocybe</taxon>
    </lineage>
</organism>
<evidence type="ECO:0000313" key="3">
    <source>
        <dbReference type="EMBL" id="KAF5322644.1"/>
    </source>
</evidence>
<feature type="compositionally biased region" description="Acidic residues" evidence="1">
    <location>
        <begin position="430"/>
        <end position="456"/>
    </location>
</feature>
<dbReference type="InterPro" id="IPR004345">
    <property type="entry name" value="TB2_DP1_HVA22"/>
</dbReference>
<keyword evidence="2" id="KW-0732">Signal</keyword>
<evidence type="ECO:0000313" key="4">
    <source>
        <dbReference type="Proteomes" id="UP000567179"/>
    </source>
</evidence>
<feature type="compositionally biased region" description="Polar residues" evidence="1">
    <location>
        <begin position="277"/>
        <end position="306"/>
    </location>
</feature>
<proteinExistence type="predicted"/>
<evidence type="ECO:0000256" key="1">
    <source>
        <dbReference type="SAM" id="MobiDB-lite"/>
    </source>
</evidence>
<feature type="region of interest" description="Disordered" evidence="1">
    <location>
        <begin position="498"/>
        <end position="748"/>
    </location>
</feature>
<evidence type="ECO:0000256" key="2">
    <source>
        <dbReference type="SAM" id="SignalP"/>
    </source>
</evidence>
<feature type="compositionally biased region" description="Basic and acidic residues" evidence="1">
    <location>
        <begin position="237"/>
        <end position="263"/>
    </location>
</feature>
<dbReference type="Pfam" id="PF03134">
    <property type="entry name" value="TB2_DP1_HVA22"/>
    <property type="match status" value="1"/>
</dbReference>
<feature type="compositionally biased region" description="Low complexity" evidence="1">
    <location>
        <begin position="714"/>
        <end position="733"/>
    </location>
</feature>
<dbReference type="AlphaFoldDB" id="A0A8H5BGC3"/>
<sequence length="748" mass="82564">MALFVPILRLLLLFLNVYDSFKTLKAPPPSSRNAGRPSVRALSQRKRDMKGCLAVWIVWVALSMYERTMESVICLLVPFYDEFKSIALLFLILTRARGAEPIYLHIIRPMVKPYTSTVDGILEVMLMTGDFFFAMAMYPIQLSIAWWRKKFHTNYEVCDSDQETDSTTSSDQVNTSELPSSFLASLEQSSHPAPLRKTSSDDSVPEYPLKALTKELPSRKSTRERETRSTAIPIRKPTKEDPNRKGSRDTLRRKEQVKADRSQLEPNFFDQPRRRSGSPTRSNTAQSDTSSASTGLEPNFFQSPPRSTVAVPQVWYPPKQAYADEGLDAPDADTTIRPSDKQSLLAREHQQFEEWRQYPAFPSAYPPTPLPNTTKLTVASAAYVAIEEEAPLQDFHPSLAPPREPLNPSPAGDSSDNNPLNPHGNSNLTMEEEEEEEEDDDDDGSMSTDEYEEEDAFNVTLRTPLKPLGSLRSQIMPQRMVPQVSVSSAFSVPSIASALTTTDNNSLSRKNSQMSESSLSDSPISHEPHTTTLPVIGKKRAAPRTRPLHADNRVRQVEDDSGANDTSDDPKPSQLASTLKLKRGGTDRRAPLGSLDSDTGDDAPTSSSNDQARDVQVPPEEKRRKVTRAHPRVGTAPASAAAQIPERHALRSKAKPQASAATRVSAPATSSQTLPRSKFLEVPVPSQKLAPRRPLRPAGSTQRMKENDAVRSMSNSDSAKESTSASASASEMSMPPPPIPLKATQSHS</sequence>
<feature type="compositionally biased region" description="Basic and acidic residues" evidence="1">
    <location>
        <begin position="548"/>
        <end position="558"/>
    </location>
</feature>
<dbReference type="OrthoDB" id="434647at2759"/>
<dbReference type="EMBL" id="JAACJJ010000028">
    <property type="protein sequence ID" value="KAF5322644.1"/>
    <property type="molecule type" value="Genomic_DNA"/>
</dbReference>
<feature type="signal peptide" evidence="2">
    <location>
        <begin position="1"/>
        <end position="20"/>
    </location>
</feature>
<comment type="caution">
    <text evidence="3">The sequence shown here is derived from an EMBL/GenBank/DDBJ whole genome shotgun (WGS) entry which is preliminary data.</text>
</comment>
<protein>
    <recommendedName>
        <fullName evidence="5">Protein YOP1</fullName>
    </recommendedName>
</protein>
<dbReference type="Proteomes" id="UP000567179">
    <property type="component" value="Unassembled WGS sequence"/>
</dbReference>
<feature type="compositionally biased region" description="Basic and acidic residues" evidence="1">
    <location>
        <begin position="212"/>
        <end position="228"/>
    </location>
</feature>
<feature type="compositionally biased region" description="Polar residues" evidence="1">
    <location>
        <begin position="498"/>
        <end position="523"/>
    </location>
</feature>
<name>A0A8H5BGC3_9AGAR</name>
<reference evidence="3 4" key="1">
    <citation type="journal article" date="2020" name="ISME J.">
        <title>Uncovering the hidden diversity of litter-decomposition mechanisms in mushroom-forming fungi.</title>
        <authorList>
            <person name="Floudas D."/>
            <person name="Bentzer J."/>
            <person name="Ahren D."/>
            <person name="Johansson T."/>
            <person name="Persson P."/>
            <person name="Tunlid A."/>
        </authorList>
    </citation>
    <scope>NUCLEOTIDE SEQUENCE [LARGE SCALE GENOMIC DNA]</scope>
    <source>
        <strain evidence="3 4">CBS 101986</strain>
    </source>
</reference>
<feature type="compositionally biased region" description="Polar residues" evidence="1">
    <location>
        <begin position="659"/>
        <end position="675"/>
    </location>
</feature>
<feature type="chain" id="PRO_5034083202" description="Protein YOP1" evidence="2">
    <location>
        <begin position="21"/>
        <end position="748"/>
    </location>
</feature>
<feature type="region of interest" description="Disordered" evidence="1">
    <location>
        <begin position="184"/>
        <end position="307"/>
    </location>
</feature>
<feature type="region of interest" description="Disordered" evidence="1">
    <location>
        <begin position="395"/>
        <end position="471"/>
    </location>
</feature>
<feature type="compositionally biased region" description="Polar residues" evidence="1">
    <location>
        <begin position="412"/>
        <end position="429"/>
    </location>
</feature>
<accession>A0A8H5BGC3</accession>
<evidence type="ECO:0008006" key="5">
    <source>
        <dbReference type="Google" id="ProtNLM"/>
    </source>
</evidence>
<feature type="compositionally biased region" description="Pro residues" evidence="1">
    <location>
        <begin position="399"/>
        <end position="408"/>
    </location>
</feature>
<feature type="compositionally biased region" description="Basic residues" evidence="1">
    <location>
        <begin position="537"/>
        <end position="547"/>
    </location>
</feature>